<dbReference type="Proteomes" id="UP001385389">
    <property type="component" value="Chromosome"/>
</dbReference>
<evidence type="ECO:0000313" key="4">
    <source>
        <dbReference type="Proteomes" id="UP001385389"/>
    </source>
</evidence>
<dbReference type="RefSeq" id="WP_338669930.1">
    <property type="nucleotide sequence ID" value="NZ_CP146609.1"/>
</dbReference>
<evidence type="ECO:0000256" key="2">
    <source>
        <dbReference type="ARBA" id="ARBA00022679"/>
    </source>
</evidence>
<keyword evidence="4" id="KW-1185">Reference proteome</keyword>
<accession>A0ABZ2J4T7</accession>
<evidence type="ECO:0000256" key="1">
    <source>
        <dbReference type="ARBA" id="ARBA00022676"/>
    </source>
</evidence>
<evidence type="ECO:0000313" key="3">
    <source>
        <dbReference type="EMBL" id="WWX24239.1"/>
    </source>
</evidence>
<dbReference type="Pfam" id="PF01075">
    <property type="entry name" value="Glyco_transf_9"/>
    <property type="match status" value="1"/>
</dbReference>
<dbReference type="SUPFAM" id="SSF53756">
    <property type="entry name" value="UDP-Glycosyltransferase/glycogen phosphorylase"/>
    <property type="match status" value="1"/>
</dbReference>
<dbReference type="CDD" id="cd03789">
    <property type="entry name" value="GT9_LPS_heptosyltransferase"/>
    <property type="match status" value="1"/>
</dbReference>
<dbReference type="PANTHER" id="PTHR30160:SF22">
    <property type="entry name" value="LIPOPOLYSACCHARIDE CORE BIOSYNTHESIS PROTEIN"/>
    <property type="match status" value="1"/>
</dbReference>
<dbReference type="Gene3D" id="3.40.50.2000">
    <property type="entry name" value="Glycogen Phosphorylase B"/>
    <property type="match status" value="2"/>
</dbReference>
<name>A0ABZ2J4T7_9BACT</name>
<dbReference type="InterPro" id="IPR051199">
    <property type="entry name" value="LPS_LOS_Heptosyltrfase"/>
</dbReference>
<dbReference type="EMBL" id="CP146609">
    <property type="protein sequence ID" value="WWX24239.1"/>
    <property type="molecule type" value="Genomic_DNA"/>
</dbReference>
<dbReference type="InterPro" id="IPR002201">
    <property type="entry name" value="Glyco_trans_9"/>
</dbReference>
<sequence>MNPSAAEHPAVVFRLGHMGDVALATGVLSHWFERTGQPFVFATREANLPLLANHPAVAGTIGLSKADLTDAGWLRRTGELARQYAGGTLIDLHGTLRSRILALRWKGPVRRYPKFGLARRLFERTRSDRFRAKLEALNVPQRYALALDRAAPEREAVLPRVYLTEDETRAAERRLSPISCEGPRVALHPYATHPSKQWPAENWIRLAALLDAEDINWFVVGRSVAPLTSGHERDLTNQTDLRATCGLLARADLLVTGDSGPMHLACGVGTPVVALFGPTAKAWGFYPAGPKDVVLERDLPCRPCSLHGAGKCTRGFECMTETTPETVLDAVRASLARSVRPAFNDPS</sequence>
<keyword evidence="1 3" id="KW-0328">Glycosyltransferase</keyword>
<dbReference type="PANTHER" id="PTHR30160">
    <property type="entry name" value="TETRAACYLDISACCHARIDE 4'-KINASE-RELATED"/>
    <property type="match status" value="1"/>
</dbReference>
<dbReference type="EC" id="2.4.-.-" evidence="3"/>
<gene>
    <name evidence="3" type="ORF">V8V93_08505</name>
</gene>
<keyword evidence="2 3" id="KW-0808">Transferase</keyword>
<reference evidence="3 4" key="1">
    <citation type="submission" date="2024-03" db="EMBL/GenBank/DDBJ databases">
        <title>Phenotype and Genome Characterization of a Sulfate-Reducing Bacterium Pseudodesulfovibrio sp. strain 5S69, isolated from Petroleum Reservoir in Tatarstan (Russia).</title>
        <authorList>
            <person name="Bidzhieva S.K."/>
            <person name="Kadnikov V."/>
            <person name="Tourova T.P."/>
            <person name="Samigullina S.R."/>
            <person name="Sokolova D.S."/>
            <person name="Poltaraus A.B."/>
            <person name="Avtukh A.N."/>
            <person name="Tereshina V.M."/>
            <person name="Mardanov A.V."/>
            <person name="Nazina T.N."/>
        </authorList>
    </citation>
    <scope>NUCLEOTIDE SEQUENCE [LARGE SCALE GENOMIC DNA]</scope>
    <source>
        <strain evidence="3 4">5S69</strain>
    </source>
</reference>
<organism evidence="3 4">
    <name type="scientific">Pseudodesulfovibrio methanolicus</name>
    <dbReference type="NCBI Taxonomy" id="3126690"/>
    <lineage>
        <taxon>Bacteria</taxon>
        <taxon>Pseudomonadati</taxon>
        <taxon>Thermodesulfobacteriota</taxon>
        <taxon>Desulfovibrionia</taxon>
        <taxon>Desulfovibrionales</taxon>
        <taxon>Desulfovibrionaceae</taxon>
    </lineage>
</organism>
<proteinExistence type="predicted"/>
<dbReference type="GO" id="GO:0016757">
    <property type="term" value="F:glycosyltransferase activity"/>
    <property type="evidence" value="ECO:0007669"/>
    <property type="project" value="UniProtKB-KW"/>
</dbReference>
<protein>
    <submittedName>
        <fullName evidence="3">Glycosyltransferase family 9 protein</fullName>
        <ecNumber evidence="3">2.4.-.-</ecNumber>
    </submittedName>
</protein>